<feature type="disulfide bond" evidence="4">
    <location>
        <begin position="726"/>
        <end position="778"/>
    </location>
</feature>
<evidence type="ECO:0000256" key="1">
    <source>
        <dbReference type="ARBA" id="ARBA00022737"/>
    </source>
</evidence>
<dbReference type="EMBL" id="JAFDVH010000011">
    <property type="protein sequence ID" value="KAG7468390.1"/>
    <property type="molecule type" value="Genomic_DNA"/>
</dbReference>
<protein>
    <recommendedName>
        <fullName evidence="10">Intestinal mucin-like protein</fullName>
    </recommendedName>
</protein>
<evidence type="ECO:0000259" key="6">
    <source>
        <dbReference type="PROSITE" id="PS50184"/>
    </source>
</evidence>
<dbReference type="SUPFAM" id="SSF57603">
    <property type="entry name" value="FnI-like domain"/>
    <property type="match status" value="1"/>
</dbReference>
<feature type="domain" description="VWFC" evidence="6">
    <location>
        <begin position="446"/>
        <end position="514"/>
    </location>
</feature>
<dbReference type="PROSITE" id="PS51233">
    <property type="entry name" value="VWFD"/>
    <property type="match status" value="1"/>
</dbReference>
<evidence type="ECO:0000313" key="9">
    <source>
        <dbReference type="Proteomes" id="UP001046870"/>
    </source>
</evidence>
<dbReference type="InterPro" id="IPR050780">
    <property type="entry name" value="Mucin_vWF_Thrombospondin_sf"/>
</dbReference>
<dbReference type="InterPro" id="IPR014853">
    <property type="entry name" value="VWF/SSPO/ZAN-like_Cys-rich_dom"/>
</dbReference>
<feature type="domain" description="VWFD" evidence="7">
    <location>
        <begin position="110"/>
        <end position="293"/>
    </location>
</feature>
<dbReference type="InterPro" id="IPR006207">
    <property type="entry name" value="Cys_knot_C"/>
</dbReference>
<evidence type="ECO:0000256" key="3">
    <source>
        <dbReference type="ARBA" id="ARBA00023180"/>
    </source>
</evidence>
<evidence type="ECO:0000256" key="2">
    <source>
        <dbReference type="ARBA" id="ARBA00023157"/>
    </source>
</evidence>
<feature type="domain" description="VWFC" evidence="6">
    <location>
        <begin position="549"/>
        <end position="616"/>
    </location>
</feature>
<dbReference type="InterPro" id="IPR001007">
    <property type="entry name" value="VWF_dom"/>
</dbReference>
<gene>
    <name evidence="8" type="ORF">MATL_G00142430</name>
</gene>
<evidence type="ECO:0000313" key="8">
    <source>
        <dbReference type="EMBL" id="KAG7468390.1"/>
    </source>
</evidence>
<reference evidence="8" key="1">
    <citation type="submission" date="2021-01" db="EMBL/GenBank/DDBJ databases">
        <authorList>
            <person name="Zahm M."/>
            <person name="Roques C."/>
            <person name="Cabau C."/>
            <person name="Klopp C."/>
            <person name="Donnadieu C."/>
            <person name="Jouanno E."/>
            <person name="Lampietro C."/>
            <person name="Louis A."/>
            <person name="Herpin A."/>
            <person name="Echchiki A."/>
            <person name="Berthelot C."/>
            <person name="Parey E."/>
            <person name="Roest-Crollius H."/>
            <person name="Braasch I."/>
            <person name="Postlethwait J."/>
            <person name="Bobe J."/>
            <person name="Montfort J."/>
            <person name="Bouchez O."/>
            <person name="Begum T."/>
            <person name="Mejri S."/>
            <person name="Adams A."/>
            <person name="Chen W.-J."/>
            <person name="Guiguen Y."/>
        </authorList>
    </citation>
    <scope>NUCLEOTIDE SEQUENCE</scope>
    <source>
        <strain evidence="8">YG-15Mar2019-1</strain>
        <tissue evidence="8">Brain</tissue>
    </source>
</reference>
<comment type="caution">
    <text evidence="4">Lacks conserved residue(s) required for the propagation of feature annotation.</text>
</comment>
<dbReference type="Proteomes" id="UP001046870">
    <property type="component" value="Chromosome 11"/>
</dbReference>
<dbReference type="OrthoDB" id="10071893at2759"/>
<dbReference type="PROSITE" id="PS01185">
    <property type="entry name" value="CTCK_1"/>
    <property type="match status" value="1"/>
</dbReference>
<evidence type="ECO:0000256" key="4">
    <source>
        <dbReference type="PROSITE-ProRule" id="PRU00039"/>
    </source>
</evidence>
<dbReference type="GO" id="GO:0031012">
    <property type="term" value="C:extracellular matrix"/>
    <property type="evidence" value="ECO:0007669"/>
    <property type="project" value="TreeGrafter"/>
</dbReference>
<dbReference type="GO" id="GO:0005615">
    <property type="term" value="C:extracellular space"/>
    <property type="evidence" value="ECO:0007669"/>
    <property type="project" value="TreeGrafter"/>
</dbReference>
<comment type="caution">
    <text evidence="8">The sequence shown here is derived from an EMBL/GenBank/DDBJ whole genome shotgun (WGS) entry which is preliminary data.</text>
</comment>
<dbReference type="PROSITE" id="PS50184">
    <property type="entry name" value="VWFC_2"/>
    <property type="match status" value="2"/>
</dbReference>
<keyword evidence="9" id="KW-1185">Reference proteome</keyword>
<dbReference type="Pfam" id="PF08742">
    <property type="entry name" value="C8"/>
    <property type="match status" value="1"/>
</dbReference>
<dbReference type="PROSITE" id="PS01208">
    <property type="entry name" value="VWFC_1"/>
    <property type="match status" value="2"/>
</dbReference>
<dbReference type="SUPFAM" id="SSF57567">
    <property type="entry name" value="Serine protease inhibitors"/>
    <property type="match status" value="1"/>
</dbReference>
<dbReference type="SMART" id="SM00216">
    <property type="entry name" value="VWD"/>
    <property type="match status" value="1"/>
</dbReference>
<dbReference type="PANTHER" id="PTHR11339">
    <property type="entry name" value="EXTRACELLULAR MATRIX GLYCOPROTEIN RELATED"/>
    <property type="match status" value="1"/>
</dbReference>
<feature type="disulfide bond" evidence="4">
    <location>
        <begin position="722"/>
        <end position="776"/>
    </location>
</feature>
<dbReference type="SMART" id="SM00041">
    <property type="entry name" value="CT"/>
    <property type="match status" value="1"/>
</dbReference>
<keyword evidence="2 4" id="KW-1015">Disulfide bond</keyword>
<dbReference type="Gene3D" id="2.10.25.10">
    <property type="entry name" value="Laminin"/>
    <property type="match status" value="1"/>
</dbReference>
<dbReference type="InterPro" id="IPR001846">
    <property type="entry name" value="VWF_type-D"/>
</dbReference>
<evidence type="ECO:0000259" key="7">
    <source>
        <dbReference type="PROSITE" id="PS51233"/>
    </source>
</evidence>
<evidence type="ECO:0000259" key="5">
    <source>
        <dbReference type="PROSITE" id="PS01225"/>
    </source>
</evidence>
<proteinExistence type="predicted"/>
<keyword evidence="3" id="KW-0325">Glycoprotein</keyword>
<feature type="disulfide bond" evidence="4">
    <location>
        <begin position="711"/>
        <end position="760"/>
    </location>
</feature>
<dbReference type="SMART" id="SM00214">
    <property type="entry name" value="VWC"/>
    <property type="match status" value="3"/>
</dbReference>
<dbReference type="PANTHER" id="PTHR11339:SF406">
    <property type="entry name" value="MUCIN-5AC-LIKE"/>
    <property type="match status" value="1"/>
</dbReference>
<organism evidence="8 9">
    <name type="scientific">Megalops atlanticus</name>
    <name type="common">Tarpon</name>
    <name type="synonym">Clupea gigantea</name>
    <dbReference type="NCBI Taxonomy" id="7932"/>
    <lineage>
        <taxon>Eukaryota</taxon>
        <taxon>Metazoa</taxon>
        <taxon>Chordata</taxon>
        <taxon>Craniata</taxon>
        <taxon>Vertebrata</taxon>
        <taxon>Euteleostomi</taxon>
        <taxon>Actinopterygii</taxon>
        <taxon>Neopterygii</taxon>
        <taxon>Teleostei</taxon>
        <taxon>Elopiformes</taxon>
        <taxon>Megalopidae</taxon>
        <taxon>Megalops</taxon>
    </lineage>
</organism>
<feature type="domain" description="CTCK" evidence="5">
    <location>
        <begin position="697"/>
        <end position="784"/>
    </location>
</feature>
<accession>A0A9D3PUJ0</accession>
<dbReference type="AlphaFoldDB" id="A0A9D3PUJ0"/>
<dbReference type="Pfam" id="PF00094">
    <property type="entry name" value="VWD"/>
    <property type="match status" value="1"/>
</dbReference>
<dbReference type="SMART" id="SM00832">
    <property type="entry name" value="C8"/>
    <property type="match status" value="1"/>
</dbReference>
<keyword evidence="1" id="KW-0677">Repeat</keyword>
<sequence length="809" mass="90025">MCKYNGTSFPKGSEIYNVTDHAGFCFTAFCNETCGIVKNFGPCYTTYHPPKKSGESWRYDNCTIATCYSGSVTLKPVQCDPVKPIVCENNLPPVKVYDESGCCYQYQCQCVCYGWGDPHYVTFDGTYYAFQGDCSYVLVKEIHPKYNFSVVIDNYMCDSPDGLSCPQSLTVYYKSYEIFMTQKDIHGVFTNLIYINGKHIIPAYENKDFRITDNGIETLLVIPAIDARVSFRGLMFSIYLPYSKFYNNTEGQCGTCDNNRKDDCRLPSGKIDKSCPDMANHWKVPGKNDSHCVQQPTPSPSPKPCQTQPAICKLIEHEIFEECHKVIPYEPFVIACEFDVCHMPGSHIGCTSVQMYAAACSMAGICIDWRNSTGGECDYTCEEPKVYEPCVPLTEPTCDVRYNTKFIKEVNQFSMMGNILTEGCFCPPGTTLLSSDSDECVPYDCEYCLLPNGKPKRAGETWRSDCHNCVCDINTLHVLCTPVDCPPPPPVTCDEVGQIAVNETQHCCQKTVCACQNNSCPAKHTCEPGYTLEVTMGACCPNYMCLPKDVCVSNGTEYKPGDSVPKAKCEECICSHEVDSNTRLHKINCTPTPCDTHCPLGFEYQPVPGQCCGKCVHNSCVIILPDQTVHTVKPGSTWSPPGNKCVKYECIKIENQLISMESKIVCPEFKPEDCIPGTEVIAPDGCCRVCIKKWQPCNVTRTVSHLVSDGCRSVKPVEMTTCAGSCGTSSMYSFQAKMVQRSCSCCQETAVSKKQVEMVCPNGSKFRHSYVYIEQCGCLQTKCTTEETTAKAQAQAQAQEKAKLHRRRR</sequence>
<name>A0A9D3PUJ0_MEGAT</name>
<evidence type="ECO:0008006" key="10">
    <source>
        <dbReference type="Google" id="ProtNLM"/>
    </source>
</evidence>
<dbReference type="InterPro" id="IPR036084">
    <property type="entry name" value="Ser_inhib-like_sf"/>
</dbReference>
<dbReference type="PROSITE" id="PS01225">
    <property type="entry name" value="CTCK_2"/>
    <property type="match status" value="1"/>
</dbReference>